<comment type="caution">
    <text evidence="1">The sequence shown here is derived from an EMBL/GenBank/DDBJ whole genome shotgun (WGS) entry which is preliminary data.</text>
</comment>
<accession>A0A9Q0GYP9</accession>
<dbReference type="Proteomes" id="UP001141806">
    <property type="component" value="Unassembled WGS sequence"/>
</dbReference>
<keyword evidence="2" id="KW-1185">Reference proteome</keyword>
<evidence type="ECO:0000313" key="1">
    <source>
        <dbReference type="EMBL" id="KAJ4955073.1"/>
    </source>
</evidence>
<dbReference type="AlphaFoldDB" id="A0A9Q0GYP9"/>
<organism evidence="1 2">
    <name type="scientific">Protea cynaroides</name>
    <dbReference type="NCBI Taxonomy" id="273540"/>
    <lineage>
        <taxon>Eukaryota</taxon>
        <taxon>Viridiplantae</taxon>
        <taxon>Streptophyta</taxon>
        <taxon>Embryophyta</taxon>
        <taxon>Tracheophyta</taxon>
        <taxon>Spermatophyta</taxon>
        <taxon>Magnoliopsida</taxon>
        <taxon>Proteales</taxon>
        <taxon>Proteaceae</taxon>
        <taxon>Protea</taxon>
    </lineage>
</organism>
<proteinExistence type="predicted"/>
<protein>
    <submittedName>
        <fullName evidence="1">Uncharacterized protein</fullName>
    </submittedName>
</protein>
<sequence length="297" mass="33326">MNQQVEGTSCNFSVVQEREVVPTVLDSQEMNIPITNNQNLNNAGTFPSTTWFESLIYSPTYEGLGLPMDPLIRHFQQHSHKSGNHNNTTGLSQVDQIQLASMSHQGRESSTESVAPHQNQGLIEMVSTNNVALLQNNEHRELHLSTKGVPPFQSQNAQILNEESVLSSQGSASPTIEASVDLQLPNETIKDLMRDLWPNIEEGQQNQMLNLQQKEQILFDEGSIHFQQQDHVQEGEGHNVWNNVGGQQAIGMNLQDGDYGFFAELRRLENLRGGSPTNYLWQQCQFPSLEGPNDTFF</sequence>
<dbReference type="EMBL" id="JAMYWD010000011">
    <property type="protein sequence ID" value="KAJ4955073.1"/>
    <property type="molecule type" value="Genomic_DNA"/>
</dbReference>
<name>A0A9Q0GYP9_9MAGN</name>
<reference evidence="1" key="1">
    <citation type="journal article" date="2023" name="Plant J.">
        <title>The genome of the king protea, Protea cynaroides.</title>
        <authorList>
            <person name="Chang J."/>
            <person name="Duong T.A."/>
            <person name="Schoeman C."/>
            <person name="Ma X."/>
            <person name="Roodt D."/>
            <person name="Barker N."/>
            <person name="Li Z."/>
            <person name="Van de Peer Y."/>
            <person name="Mizrachi E."/>
        </authorList>
    </citation>
    <scope>NUCLEOTIDE SEQUENCE</scope>
    <source>
        <tissue evidence="1">Young leaves</tissue>
    </source>
</reference>
<gene>
    <name evidence="1" type="ORF">NE237_011856</name>
</gene>
<dbReference type="OrthoDB" id="2007846at2759"/>
<evidence type="ECO:0000313" key="2">
    <source>
        <dbReference type="Proteomes" id="UP001141806"/>
    </source>
</evidence>